<dbReference type="GO" id="GO:0009898">
    <property type="term" value="C:cytoplasmic side of plasma membrane"/>
    <property type="evidence" value="ECO:0007669"/>
    <property type="project" value="TreeGrafter"/>
</dbReference>
<feature type="active site" evidence="9">
    <location>
        <position position="293"/>
    </location>
</feature>
<feature type="domain" description="Aldehyde dehydrogenase" evidence="12">
    <location>
        <begin position="56"/>
        <end position="521"/>
    </location>
</feature>
<dbReference type="Gene3D" id="3.40.605.10">
    <property type="entry name" value="Aldehyde Dehydrogenase, Chain A, domain 1"/>
    <property type="match status" value="1"/>
</dbReference>
<dbReference type="PROSITE" id="PS00687">
    <property type="entry name" value="ALDEHYDE_DEHYDR_GLU"/>
    <property type="match status" value="1"/>
</dbReference>
<dbReference type="SUPFAM" id="SSF53720">
    <property type="entry name" value="ALDH-like"/>
    <property type="match status" value="1"/>
</dbReference>
<comment type="caution">
    <text evidence="13">The sequence shown here is derived from an EMBL/GenBank/DDBJ whole genome shotgun (WGS) entry which is preliminary data.</text>
</comment>
<accession>A0A4R5BEE4</accession>
<evidence type="ECO:0000313" key="14">
    <source>
        <dbReference type="Proteomes" id="UP000294723"/>
    </source>
</evidence>
<evidence type="ECO:0000256" key="1">
    <source>
        <dbReference type="ARBA" id="ARBA00004786"/>
    </source>
</evidence>
<reference evidence="13 14" key="1">
    <citation type="submission" date="2019-03" db="EMBL/GenBank/DDBJ databases">
        <title>Draft genome sequences of novel Actinobacteria.</title>
        <authorList>
            <person name="Sahin N."/>
            <person name="Ay H."/>
            <person name="Saygin H."/>
        </authorList>
    </citation>
    <scope>NUCLEOTIDE SEQUENCE [LARGE SCALE GENOMIC DNA]</scope>
    <source>
        <strain evidence="13 14">5K548</strain>
    </source>
</reference>
<evidence type="ECO:0000256" key="9">
    <source>
        <dbReference type="PROSITE-ProRule" id="PRU10007"/>
    </source>
</evidence>
<dbReference type="InterPro" id="IPR016162">
    <property type="entry name" value="Ald_DH_N"/>
</dbReference>
<dbReference type="InterPro" id="IPR005931">
    <property type="entry name" value="P5CDH/ALDH4A1"/>
</dbReference>
<dbReference type="Proteomes" id="UP000294723">
    <property type="component" value="Unassembled WGS sequence"/>
</dbReference>
<keyword evidence="6" id="KW-0642">Proline metabolism</keyword>
<comment type="catalytic activity">
    <reaction evidence="8">
        <text>L-glutamate 5-semialdehyde + NAD(+) + H2O = L-glutamate + NADH + 2 H(+)</text>
        <dbReference type="Rhea" id="RHEA:30235"/>
        <dbReference type="ChEBI" id="CHEBI:15377"/>
        <dbReference type="ChEBI" id="CHEBI:15378"/>
        <dbReference type="ChEBI" id="CHEBI:29985"/>
        <dbReference type="ChEBI" id="CHEBI:57540"/>
        <dbReference type="ChEBI" id="CHEBI:57945"/>
        <dbReference type="ChEBI" id="CHEBI:58066"/>
        <dbReference type="EC" id="1.2.1.88"/>
    </reaction>
</comment>
<protein>
    <recommendedName>
        <fullName evidence="7">L-glutamate gamma-semialdehyde dehydrogenase</fullName>
        <ecNumber evidence="3">1.2.1.88</ecNumber>
    </recommendedName>
    <alternativeName>
        <fullName evidence="7">L-glutamate gamma-semialdehyde dehydrogenase</fullName>
    </alternativeName>
</protein>
<evidence type="ECO:0000313" key="13">
    <source>
        <dbReference type="EMBL" id="TDD83176.1"/>
    </source>
</evidence>
<evidence type="ECO:0000256" key="3">
    <source>
        <dbReference type="ARBA" id="ARBA00012884"/>
    </source>
</evidence>
<evidence type="ECO:0000256" key="7">
    <source>
        <dbReference type="ARBA" id="ARBA00032259"/>
    </source>
</evidence>
<dbReference type="UniPathway" id="UPA00261">
    <property type="reaction ID" value="UER00374"/>
</dbReference>
<dbReference type="EC" id="1.2.1.88" evidence="3"/>
<keyword evidence="4 10" id="KW-0560">Oxidoreductase</keyword>
<dbReference type="AlphaFoldDB" id="A0A4R5BEE4"/>
<dbReference type="PROSITE" id="PS00070">
    <property type="entry name" value="ALDEHYDE_DEHYDR_CYS"/>
    <property type="match status" value="1"/>
</dbReference>
<dbReference type="InterPro" id="IPR016163">
    <property type="entry name" value="Ald_DH_C"/>
</dbReference>
<dbReference type="FunFam" id="3.40.309.10:FF:000005">
    <property type="entry name" value="1-pyrroline-5-carboxylate dehydrogenase 1"/>
    <property type="match status" value="1"/>
</dbReference>
<dbReference type="GO" id="GO:0003842">
    <property type="term" value="F:L-glutamate gamma-semialdehyde dehydrogenase activity"/>
    <property type="evidence" value="ECO:0007669"/>
    <property type="project" value="UniProtKB-EC"/>
</dbReference>
<name>A0A4R5BEE4_9PSEU</name>
<proteinExistence type="inferred from homology"/>
<dbReference type="InterPro" id="IPR029510">
    <property type="entry name" value="Ald_DH_CS_GLU"/>
</dbReference>
<dbReference type="PANTHER" id="PTHR42862:SF1">
    <property type="entry name" value="DELTA-1-PYRROLINE-5-CARBOXYLATE DEHYDROGENASE 2, ISOFORM A-RELATED"/>
    <property type="match status" value="1"/>
</dbReference>
<comment type="pathway">
    <text evidence="1">Amino-acid degradation; L-proline degradation into L-glutamate; L-glutamate from L-proline: step 2/2.</text>
</comment>
<keyword evidence="14" id="KW-1185">Reference proteome</keyword>
<sequence length="542" mass="58293">MDAITSVPVPYNEPVKGYAPGSPERESLQKRVAELESERIELTQTIGGTQRMAGGDRFDVVQPHDHAHVLGTSAQATAGDVADAVAAAKDAAPGWAATSFDERAAVILRAADLLAGPWRDTINGATILGQSKSVQQAEIDAACEFIDFLRFNVHYARQIIAEQPRSVPGEWNRMDYRPLDGFVTAITPFNFTAIAGNLPTAPALMGNTVVWKPTPSQQFAAHFTMRLFEAAGLPPGVINLVTGDGHAVSDVALTDPGFAGLHFTGSTATFKKLWRTIGENLDSYRSYPRIVGETGGKDFIVVHPSADPAPLATAFARGAFEFQGQKCSAASRAYVPRSIWEGGLREELADLARTIRFGDVTDFSYFGGAVIDARAFAKHKAALDRAKTTDTIEVLAGGGYDDSVGYFVEPTVLVCTDPTDEVFTTEYFGPILAVHVYDDTQYSHILDVVDSSSPYALTGAVFSTDRSAIDEAHRKLRGAAGNFYVNDKPTGSIVSRQPFGGSRASGTNDKAGSLLNIQRWTSPRAIKETWDAPTGHTYPHMG</sequence>
<dbReference type="FunFam" id="3.40.605.10:FF:000006">
    <property type="entry name" value="1-pyrroline-5-carboxylate dehydrogenase"/>
    <property type="match status" value="1"/>
</dbReference>
<dbReference type="GO" id="GO:0004657">
    <property type="term" value="F:proline dehydrogenase activity"/>
    <property type="evidence" value="ECO:0007669"/>
    <property type="project" value="UniProtKB-ARBA"/>
</dbReference>
<dbReference type="Pfam" id="PF00171">
    <property type="entry name" value="Aldedh"/>
    <property type="match status" value="1"/>
</dbReference>
<evidence type="ECO:0000256" key="10">
    <source>
        <dbReference type="RuleBase" id="RU003345"/>
    </source>
</evidence>
<evidence type="ECO:0000259" key="12">
    <source>
        <dbReference type="Pfam" id="PF00171"/>
    </source>
</evidence>
<gene>
    <name evidence="13" type="primary">pruA</name>
    <name evidence="13" type="ORF">E1202_25990</name>
</gene>
<evidence type="ECO:0000256" key="8">
    <source>
        <dbReference type="ARBA" id="ARBA00048142"/>
    </source>
</evidence>
<dbReference type="InterPro" id="IPR016160">
    <property type="entry name" value="Ald_DH_CS_CYS"/>
</dbReference>
<dbReference type="EMBL" id="SMLA01000056">
    <property type="protein sequence ID" value="TDD83176.1"/>
    <property type="molecule type" value="Genomic_DNA"/>
</dbReference>
<feature type="region of interest" description="Disordered" evidence="11">
    <location>
        <begin position="1"/>
        <end position="25"/>
    </location>
</feature>
<evidence type="ECO:0000256" key="11">
    <source>
        <dbReference type="SAM" id="MobiDB-lite"/>
    </source>
</evidence>
<dbReference type="InterPro" id="IPR015590">
    <property type="entry name" value="Aldehyde_DH_dom"/>
</dbReference>
<dbReference type="RefSeq" id="WP_132685757.1">
    <property type="nucleotide sequence ID" value="NZ_SMLA01000056.1"/>
</dbReference>
<dbReference type="InterPro" id="IPR016161">
    <property type="entry name" value="Ald_DH/histidinol_DH"/>
</dbReference>
<keyword evidence="5" id="KW-0520">NAD</keyword>
<evidence type="ECO:0000256" key="2">
    <source>
        <dbReference type="ARBA" id="ARBA00009986"/>
    </source>
</evidence>
<dbReference type="InterPro" id="IPR050485">
    <property type="entry name" value="Proline_metab_enzyme"/>
</dbReference>
<dbReference type="PANTHER" id="PTHR42862">
    <property type="entry name" value="DELTA-1-PYRROLINE-5-CARBOXYLATE DEHYDROGENASE 1, ISOFORM A-RELATED"/>
    <property type="match status" value="1"/>
</dbReference>
<evidence type="ECO:0000256" key="5">
    <source>
        <dbReference type="ARBA" id="ARBA00023027"/>
    </source>
</evidence>
<dbReference type="NCBIfam" id="TIGR01236">
    <property type="entry name" value="D1pyr5carbox1"/>
    <property type="match status" value="1"/>
</dbReference>
<evidence type="ECO:0000256" key="6">
    <source>
        <dbReference type="ARBA" id="ARBA00023062"/>
    </source>
</evidence>
<organism evidence="13 14">
    <name type="scientific">Saccharopolyspora karakumensis</name>
    <dbReference type="NCBI Taxonomy" id="2530386"/>
    <lineage>
        <taxon>Bacteria</taxon>
        <taxon>Bacillati</taxon>
        <taxon>Actinomycetota</taxon>
        <taxon>Actinomycetes</taxon>
        <taxon>Pseudonocardiales</taxon>
        <taxon>Pseudonocardiaceae</taxon>
        <taxon>Saccharopolyspora</taxon>
    </lineage>
</organism>
<evidence type="ECO:0000256" key="4">
    <source>
        <dbReference type="ARBA" id="ARBA00023002"/>
    </source>
</evidence>
<dbReference type="GO" id="GO:0010133">
    <property type="term" value="P:L-proline catabolic process to L-glutamate"/>
    <property type="evidence" value="ECO:0007669"/>
    <property type="project" value="UniProtKB-UniPathway"/>
</dbReference>
<dbReference type="Gene3D" id="3.40.309.10">
    <property type="entry name" value="Aldehyde Dehydrogenase, Chain A, domain 2"/>
    <property type="match status" value="1"/>
</dbReference>
<comment type="similarity">
    <text evidence="2 10">Belongs to the aldehyde dehydrogenase family.</text>
</comment>